<evidence type="ECO:0000256" key="5">
    <source>
        <dbReference type="ARBA" id="ARBA00023274"/>
    </source>
</evidence>
<keyword evidence="12" id="KW-1185">Reference proteome</keyword>
<dbReference type="Pfam" id="PF03719">
    <property type="entry name" value="Ribosomal_S5_C"/>
    <property type="match status" value="1"/>
</dbReference>
<dbReference type="InterPro" id="IPR000851">
    <property type="entry name" value="Ribosomal_uS5"/>
</dbReference>
<comment type="similarity">
    <text evidence="2 9">Belongs to the universal ribosomal protein uS5 family.</text>
</comment>
<evidence type="ECO:0000256" key="3">
    <source>
        <dbReference type="ARBA" id="ARBA00022980"/>
    </source>
</evidence>
<accession>A0A8E5HT77</accession>
<keyword evidence="4" id="KW-0496">Mitochondrion</keyword>
<evidence type="ECO:0000256" key="7">
    <source>
        <dbReference type="ARBA" id="ARBA00039335"/>
    </source>
</evidence>
<evidence type="ECO:0000256" key="6">
    <source>
        <dbReference type="ARBA" id="ARBA00037226"/>
    </source>
</evidence>
<dbReference type="PANTHER" id="PTHR48277:SF1">
    <property type="entry name" value="MITOCHONDRIAL RIBOSOMAL PROTEIN S5"/>
    <property type="match status" value="1"/>
</dbReference>
<evidence type="ECO:0000259" key="10">
    <source>
        <dbReference type="PROSITE" id="PS50881"/>
    </source>
</evidence>
<dbReference type="InterPro" id="IPR013810">
    <property type="entry name" value="Ribosomal_uS5_N"/>
</dbReference>
<dbReference type="GO" id="GO:0003723">
    <property type="term" value="F:RNA binding"/>
    <property type="evidence" value="ECO:0007669"/>
    <property type="project" value="InterPro"/>
</dbReference>
<feature type="domain" description="S5 DRBM" evidence="10">
    <location>
        <begin position="373"/>
        <end position="436"/>
    </location>
</feature>
<sequence length="537" mass="58810">MSVVRPARSLLGRCLASSRSRAAPSPASAAASSAASAAAAASASATAVQCRQFHSSGPRSKRRSRFRNVKAEEMGLLNPSVLEKYREEKFPSYSDRELELLKQKYTPEQLEALRAGEQAIDPDDLIMQGRLRDDPYRPNYVEDYTVLDPRYDLKPKVDVTPTEPEWLDHNDWADRYGSRMSQLTGKKTSDQLTRAMVRALRRVRESNGEDLIDLTEEELRDLEENPELLSRYLVGEGGPEELAEAEADVNANAGAGASASASASASGSGLLTRAQAMKLDEAVDAEWKRELDRLSAVADEREVEPGNLELLADGPAGLSRAFSAEAVELGKVPGVEGLYKSAADPEDEGQDDGGHYQEIKRLTGMTLRDIQSIYRKVLVTRFVSNQTRLGKVRSASVVAIAGNGNGRLGLGIAKSTEPGLAAETAQLLAIRNMKPIRRYENRTIYGNPTGKVSGTVVELFSRPPGFGLRCPHRIFEMCRASGIHDMHARMPRSKNPMNSVKAAYEALRNQIDPEEIAVGRGKKMVDVRKVYYGGAVY</sequence>
<proteinExistence type="inferred from homology"/>
<dbReference type="FunFam" id="3.30.230.10:FF:000041">
    <property type="entry name" value="37S ribosomal protein S5"/>
    <property type="match status" value="1"/>
</dbReference>
<dbReference type="AlphaFoldDB" id="A0A8E5HT77"/>
<reference evidence="11" key="1">
    <citation type="submission" date="2020-03" db="EMBL/GenBank/DDBJ databases">
        <title>A mixture of massive structural variations and highly conserved coding sequences in Ustilaginoidea virens genome.</title>
        <authorList>
            <person name="Zhang K."/>
            <person name="Zhao Z."/>
            <person name="Zhang Z."/>
            <person name="Li Y."/>
            <person name="Hsiang T."/>
            <person name="Sun W."/>
        </authorList>
    </citation>
    <scope>NUCLEOTIDE SEQUENCE</scope>
    <source>
        <strain evidence="11">UV-8b</strain>
    </source>
</reference>
<evidence type="ECO:0000256" key="8">
    <source>
        <dbReference type="PROSITE-ProRule" id="PRU00268"/>
    </source>
</evidence>
<gene>
    <name evidence="11" type="ORF">UV8b_05315</name>
</gene>
<dbReference type="EMBL" id="CP072756">
    <property type="protein sequence ID" value="QUC21072.1"/>
    <property type="molecule type" value="Genomic_DNA"/>
</dbReference>
<dbReference type="GeneID" id="66066092"/>
<evidence type="ECO:0000256" key="1">
    <source>
        <dbReference type="ARBA" id="ARBA00004173"/>
    </source>
</evidence>
<dbReference type="PANTHER" id="PTHR48277">
    <property type="entry name" value="MITOCHONDRIAL RIBOSOMAL PROTEIN S5"/>
    <property type="match status" value="1"/>
</dbReference>
<evidence type="ECO:0000256" key="4">
    <source>
        <dbReference type="ARBA" id="ARBA00023128"/>
    </source>
</evidence>
<dbReference type="InterPro" id="IPR020568">
    <property type="entry name" value="Ribosomal_Su5_D2-typ_SF"/>
</dbReference>
<dbReference type="PROSITE" id="PS50881">
    <property type="entry name" value="S5_DSRBD"/>
    <property type="match status" value="1"/>
</dbReference>
<evidence type="ECO:0000256" key="9">
    <source>
        <dbReference type="RuleBase" id="RU003823"/>
    </source>
</evidence>
<comment type="function">
    <text evidence="6">Component of the mitochondrial ribosome (mitoribosome), a dedicated translation machinery responsible for the synthesis of mitochondrial genome-encoded proteins, including at least some of the essential transmembrane subunits of the mitochondrial respiratory chain. The mitoribosomes are attached to the mitochondrial inner membrane and translation products are cotranslationally integrated into the membrane.</text>
</comment>
<dbReference type="InterPro" id="IPR005324">
    <property type="entry name" value="Ribosomal_uS5_C"/>
</dbReference>
<dbReference type="Proteomes" id="UP000027002">
    <property type="component" value="Chromosome 4"/>
</dbReference>
<dbReference type="Gene3D" id="3.30.160.20">
    <property type="match status" value="1"/>
</dbReference>
<evidence type="ECO:0000313" key="11">
    <source>
        <dbReference type="EMBL" id="QUC21072.1"/>
    </source>
</evidence>
<dbReference type="GO" id="GO:0003735">
    <property type="term" value="F:structural constituent of ribosome"/>
    <property type="evidence" value="ECO:0007669"/>
    <property type="project" value="UniProtKB-UniRule"/>
</dbReference>
<dbReference type="GO" id="GO:0006412">
    <property type="term" value="P:translation"/>
    <property type="evidence" value="ECO:0007669"/>
    <property type="project" value="InterPro"/>
</dbReference>
<dbReference type="Gene3D" id="3.30.230.10">
    <property type="match status" value="1"/>
</dbReference>
<protein>
    <recommendedName>
        <fullName evidence="7">Small ribosomal subunit protein uS5m</fullName>
    </recommendedName>
</protein>
<dbReference type="SUPFAM" id="SSF54768">
    <property type="entry name" value="dsRNA-binding domain-like"/>
    <property type="match status" value="1"/>
</dbReference>
<dbReference type="InterPro" id="IPR014721">
    <property type="entry name" value="Ribsml_uS5_D2-typ_fold_subgr"/>
</dbReference>
<dbReference type="GO" id="GO:0005763">
    <property type="term" value="C:mitochondrial small ribosomal subunit"/>
    <property type="evidence" value="ECO:0007669"/>
    <property type="project" value="UniProtKB-ARBA"/>
</dbReference>
<dbReference type="Pfam" id="PF00333">
    <property type="entry name" value="Ribosomal_S5"/>
    <property type="match status" value="1"/>
</dbReference>
<dbReference type="FunFam" id="3.30.160.20:FF:000022">
    <property type="entry name" value="28S ribosomal protein S5, mitochondrial"/>
    <property type="match status" value="1"/>
</dbReference>
<keyword evidence="3 8" id="KW-0689">Ribosomal protein</keyword>
<dbReference type="OrthoDB" id="309483at2759"/>
<evidence type="ECO:0000313" key="12">
    <source>
        <dbReference type="Proteomes" id="UP000027002"/>
    </source>
</evidence>
<name>A0A8E5HT77_USTVR</name>
<keyword evidence="5 8" id="KW-0687">Ribonucleoprotein</keyword>
<evidence type="ECO:0000256" key="2">
    <source>
        <dbReference type="ARBA" id="ARBA00008945"/>
    </source>
</evidence>
<dbReference type="RefSeq" id="XP_042998745.1">
    <property type="nucleotide sequence ID" value="XM_043142812.1"/>
</dbReference>
<comment type="subcellular location">
    <subcellularLocation>
        <location evidence="1">Mitochondrion</location>
    </subcellularLocation>
</comment>
<organism evidence="11 12">
    <name type="scientific">Ustilaginoidea virens</name>
    <name type="common">Rice false smut fungus</name>
    <name type="synonym">Villosiclava virens</name>
    <dbReference type="NCBI Taxonomy" id="1159556"/>
    <lineage>
        <taxon>Eukaryota</taxon>
        <taxon>Fungi</taxon>
        <taxon>Dikarya</taxon>
        <taxon>Ascomycota</taxon>
        <taxon>Pezizomycotina</taxon>
        <taxon>Sordariomycetes</taxon>
        <taxon>Hypocreomycetidae</taxon>
        <taxon>Hypocreales</taxon>
        <taxon>Clavicipitaceae</taxon>
        <taxon>Ustilaginoidea</taxon>
    </lineage>
</organism>
<dbReference type="SUPFAM" id="SSF54211">
    <property type="entry name" value="Ribosomal protein S5 domain 2-like"/>
    <property type="match status" value="1"/>
</dbReference>
<dbReference type="KEGG" id="uvi:66066092"/>